<proteinExistence type="predicted"/>
<organism evidence="1 2">
    <name type="scientific">Populus trichocarpa</name>
    <name type="common">Western balsam poplar</name>
    <name type="synonym">Populus balsamifera subsp. trichocarpa</name>
    <dbReference type="NCBI Taxonomy" id="3694"/>
    <lineage>
        <taxon>Eukaryota</taxon>
        <taxon>Viridiplantae</taxon>
        <taxon>Streptophyta</taxon>
        <taxon>Embryophyta</taxon>
        <taxon>Tracheophyta</taxon>
        <taxon>Spermatophyta</taxon>
        <taxon>Magnoliopsida</taxon>
        <taxon>eudicotyledons</taxon>
        <taxon>Gunneridae</taxon>
        <taxon>Pentapetalae</taxon>
        <taxon>rosids</taxon>
        <taxon>fabids</taxon>
        <taxon>Malpighiales</taxon>
        <taxon>Salicaceae</taxon>
        <taxon>Saliceae</taxon>
        <taxon>Populus</taxon>
    </lineage>
</organism>
<name>A0A3N7FC72_POPTR</name>
<dbReference type="Proteomes" id="UP000006729">
    <property type="component" value="Chromosome 8"/>
</dbReference>
<sequence>MYYTRVTIINARSRPCSAESGFSDGYPPAFLSDSIVSHSPLPASNSRIKNTASWISTKSNLRG</sequence>
<evidence type="ECO:0000313" key="2">
    <source>
        <dbReference type="Proteomes" id="UP000006729"/>
    </source>
</evidence>
<dbReference type="InParanoid" id="A0A3N7FC72"/>
<gene>
    <name evidence="1" type="ORF">POPTR_008G020550</name>
</gene>
<evidence type="ECO:0000313" key="1">
    <source>
        <dbReference type="EMBL" id="RQO94047.1"/>
    </source>
</evidence>
<dbReference type="AlphaFoldDB" id="A0A3N7FC72"/>
<keyword evidence="2" id="KW-1185">Reference proteome</keyword>
<accession>A0A3N7FC72</accession>
<dbReference type="EMBL" id="CM009297">
    <property type="protein sequence ID" value="RQO94047.1"/>
    <property type="molecule type" value="Genomic_DNA"/>
</dbReference>
<protein>
    <submittedName>
        <fullName evidence="1">Uncharacterized protein</fullName>
    </submittedName>
</protein>
<reference evidence="1 2" key="1">
    <citation type="journal article" date="2006" name="Science">
        <title>The genome of black cottonwood, Populus trichocarpa (Torr. &amp; Gray).</title>
        <authorList>
            <person name="Tuskan G.A."/>
            <person name="Difazio S."/>
            <person name="Jansson S."/>
            <person name="Bohlmann J."/>
            <person name="Grigoriev I."/>
            <person name="Hellsten U."/>
            <person name="Putnam N."/>
            <person name="Ralph S."/>
            <person name="Rombauts S."/>
            <person name="Salamov A."/>
            <person name="Schein J."/>
            <person name="Sterck L."/>
            <person name="Aerts A."/>
            <person name="Bhalerao R.R."/>
            <person name="Bhalerao R.P."/>
            <person name="Blaudez D."/>
            <person name="Boerjan W."/>
            <person name="Brun A."/>
            <person name="Brunner A."/>
            <person name="Busov V."/>
            <person name="Campbell M."/>
            <person name="Carlson J."/>
            <person name="Chalot M."/>
            <person name="Chapman J."/>
            <person name="Chen G.L."/>
            <person name="Cooper D."/>
            <person name="Coutinho P.M."/>
            <person name="Couturier J."/>
            <person name="Covert S."/>
            <person name="Cronk Q."/>
            <person name="Cunningham R."/>
            <person name="Davis J."/>
            <person name="Degroeve S."/>
            <person name="Dejardin A."/>
            <person name="Depamphilis C."/>
            <person name="Detter J."/>
            <person name="Dirks B."/>
            <person name="Dubchak I."/>
            <person name="Duplessis S."/>
            <person name="Ehlting J."/>
            <person name="Ellis B."/>
            <person name="Gendler K."/>
            <person name="Goodstein D."/>
            <person name="Gribskov M."/>
            <person name="Grimwood J."/>
            <person name="Groover A."/>
            <person name="Gunter L."/>
            <person name="Hamberger B."/>
            <person name="Heinze B."/>
            <person name="Helariutta Y."/>
            <person name="Henrissat B."/>
            <person name="Holligan D."/>
            <person name="Holt R."/>
            <person name="Huang W."/>
            <person name="Islam-Faridi N."/>
            <person name="Jones S."/>
            <person name="Jones-Rhoades M."/>
            <person name="Jorgensen R."/>
            <person name="Joshi C."/>
            <person name="Kangasjarvi J."/>
            <person name="Karlsson J."/>
            <person name="Kelleher C."/>
            <person name="Kirkpatrick R."/>
            <person name="Kirst M."/>
            <person name="Kohler A."/>
            <person name="Kalluri U."/>
            <person name="Larimer F."/>
            <person name="Leebens-Mack J."/>
            <person name="Leple J.C."/>
            <person name="Locascio P."/>
            <person name="Lou Y."/>
            <person name="Lucas S."/>
            <person name="Martin F."/>
            <person name="Montanini B."/>
            <person name="Napoli C."/>
            <person name="Nelson D.R."/>
            <person name="Nelson C."/>
            <person name="Nieminen K."/>
            <person name="Nilsson O."/>
            <person name="Pereda V."/>
            <person name="Peter G."/>
            <person name="Philippe R."/>
            <person name="Pilate G."/>
            <person name="Poliakov A."/>
            <person name="Razumovskaya J."/>
            <person name="Richardson P."/>
            <person name="Rinaldi C."/>
            <person name="Ritland K."/>
            <person name="Rouze P."/>
            <person name="Ryaboy D."/>
            <person name="Schmutz J."/>
            <person name="Schrader J."/>
            <person name="Segerman B."/>
            <person name="Shin H."/>
            <person name="Siddiqui A."/>
            <person name="Sterky F."/>
            <person name="Terry A."/>
            <person name="Tsai C.J."/>
            <person name="Uberbacher E."/>
            <person name="Unneberg P."/>
            <person name="Vahala J."/>
            <person name="Wall K."/>
            <person name="Wessler S."/>
            <person name="Yang G."/>
            <person name="Yin T."/>
            <person name="Douglas C."/>
            <person name="Marra M."/>
            <person name="Sandberg G."/>
            <person name="Van de Peer Y."/>
            <person name="Rokhsar D."/>
        </authorList>
    </citation>
    <scope>NUCLEOTIDE SEQUENCE [LARGE SCALE GENOMIC DNA]</scope>
    <source>
        <strain evidence="2">cv. Nisqually</strain>
    </source>
</reference>